<accession>A0AAT9HLN6</accession>
<proteinExistence type="predicted"/>
<evidence type="ECO:0000313" key="1">
    <source>
        <dbReference type="EMBL" id="BFO18327.1"/>
    </source>
</evidence>
<dbReference type="AlphaFoldDB" id="A0AAT9HLN6"/>
<sequence>MQLTAAHADADAVRAAVTDLLRQDAPYAAASRGLREEIQAMPSPSETVRRIEETFLGGVRTGTGD</sequence>
<reference evidence="1" key="1">
    <citation type="submission" date="2024-06" db="EMBL/GenBank/DDBJ databases">
        <authorList>
            <consortium name="consrtm"/>
            <person name="Uemura M."/>
            <person name="Terahara T."/>
        </authorList>
    </citation>
    <scope>NUCLEOTIDE SEQUENCE</scope>
    <source>
        <strain evidence="1">KM77-8</strain>
    </source>
</reference>
<gene>
    <name evidence="1" type="ORF">SHKM778_47150</name>
</gene>
<name>A0AAT9HLN6_9ACTN</name>
<reference evidence="1" key="2">
    <citation type="submission" date="2024-07" db="EMBL/GenBank/DDBJ databases">
        <title>Streptomyces haneummycinica sp. nov., a new antibiotic-producing actinobacterium isolated from marine sediment.</title>
        <authorList>
            <person name="Uemura M."/>
            <person name="Hamada M."/>
            <person name="Hirano S."/>
            <person name="Kobayashi K."/>
            <person name="Ohshiro T."/>
            <person name="Kobayashi T."/>
            <person name="Terahara T."/>
        </authorList>
    </citation>
    <scope>NUCLEOTIDE SEQUENCE</scope>
    <source>
        <strain evidence="1">KM77-8</strain>
    </source>
</reference>
<dbReference type="Gene3D" id="3.40.50.2000">
    <property type="entry name" value="Glycogen Phosphorylase B"/>
    <property type="match status" value="2"/>
</dbReference>
<dbReference type="EMBL" id="AP035768">
    <property type="protein sequence ID" value="BFO18327.1"/>
    <property type="molecule type" value="Genomic_DNA"/>
</dbReference>
<protein>
    <submittedName>
        <fullName evidence="1">Uncharacterized protein</fullName>
    </submittedName>
</protein>
<organism evidence="1">
    <name type="scientific">Streptomyces haneummycinicus</name>
    <dbReference type="NCBI Taxonomy" id="3074435"/>
    <lineage>
        <taxon>Bacteria</taxon>
        <taxon>Bacillati</taxon>
        <taxon>Actinomycetota</taxon>
        <taxon>Actinomycetes</taxon>
        <taxon>Kitasatosporales</taxon>
        <taxon>Streptomycetaceae</taxon>
        <taxon>Streptomyces</taxon>
    </lineage>
</organism>